<dbReference type="Gene3D" id="3.40.50.1110">
    <property type="entry name" value="SGNH hydrolase"/>
    <property type="match status" value="1"/>
</dbReference>
<organism evidence="2 3">
    <name type="scientific">Tenacibaculum tangerinum</name>
    <dbReference type="NCBI Taxonomy" id="3038772"/>
    <lineage>
        <taxon>Bacteria</taxon>
        <taxon>Pseudomonadati</taxon>
        <taxon>Bacteroidota</taxon>
        <taxon>Flavobacteriia</taxon>
        <taxon>Flavobacteriales</taxon>
        <taxon>Flavobacteriaceae</taxon>
        <taxon>Tenacibaculum</taxon>
    </lineage>
</organism>
<dbReference type="PROSITE" id="PS51257">
    <property type="entry name" value="PROKAR_LIPOPROTEIN"/>
    <property type="match status" value="1"/>
</dbReference>
<reference evidence="2 3" key="1">
    <citation type="submission" date="2023-04" db="EMBL/GenBank/DDBJ databases">
        <title>Tenacibaculum tangerinum sp. nov., isolated from sea tidal flat of South Korea.</title>
        <authorList>
            <person name="Lee S.H."/>
            <person name="Kim J.-J."/>
        </authorList>
    </citation>
    <scope>NUCLEOTIDE SEQUENCE [LARGE SCALE GENOMIC DNA]</scope>
    <source>
        <strain evidence="2 3">GRR-S3-23</strain>
    </source>
</reference>
<proteinExistence type="predicted"/>
<gene>
    <name evidence="2" type="ORF">P8625_07120</name>
</gene>
<evidence type="ECO:0000313" key="2">
    <source>
        <dbReference type="EMBL" id="WGH76907.1"/>
    </source>
</evidence>
<dbReference type="RefSeq" id="WP_279652766.1">
    <property type="nucleotide sequence ID" value="NZ_CP122539.1"/>
</dbReference>
<keyword evidence="3" id="KW-1185">Reference proteome</keyword>
<sequence>MYKKVILLLVIVVFMLSCSKQDAPIDETPPTEPEIPPTETTTLDLNDDGKLNILILGTSNSINSSSSGFASDKIAIELQNILSNDESVTLDVNVVSEDIYKSKNIEVGLGQAGNVYNFWHYSHSLMQYYYWPEGKTERWENLANQSTNKWDYVIMGADPYIVSKVPGYYALGVNKIASKVLEGGAKPMLLLVWPKDEANTTSVKNYEEFTYRIAEGAENQLETIPAGLAWNALAGSKKDTATEHPTPNGAYVAAAAIYSQLSNKSATASAYSYDDEIADTAFSTKTNEENKEHYTGDHDFMSPYKNCSINDATLNYNHTGTSSENGILNGLKWIITQSDRTLVSGGTSPINFNYGRANTNFEASKRYKVDPSKFDFSLGFPMQDNGNHGNTSMLYGLDKRTSDSNNGTDLGTALYMIRNSELPNARAIPIRTLYAQIKEAIPSQSAYRDDWHMHGILDRATGAFMYTLLTGECVLGAEPSDTNSDAWKSWMAQKIGHQTAYTFMSLKGTSLSCN</sequence>
<evidence type="ECO:0000313" key="3">
    <source>
        <dbReference type="Proteomes" id="UP001232001"/>
    </source>
</evidence>
<accession>A0ABY8L8I3</accession>
<dbReference type="Proteomes" id="UP001232001">
    <property type="component" value="Chromosome"/>
</dbReference>
<protein>
    <submittedName>
        <fullName evidence="2">Uncharacterized protein</fullName>
    </submittedName>
</protein>
<keyword evidence="1" id="KW-0732">Signal</keyword>
<feature type="chain" id="PRO_5046841380" evidence="1">
    <location>
        <begin position="23"/>
        <end position="514"/>
    </location>
</feature>
<feature type="signal peptide" evidence="1">
    <location>
        <begin position="1"/>
        <end position="22"/>
    </location>
</feature>
<evidence type="ECO:0000256" key="1">
    <source>
        <dbReference type="SAM" id="SignalP"/>
    </source>
</evidence>
<dbReference type="InterPro" id="IPR036514">
    <property type="entry name" value="SGNH_hydro_sf"/>
</dbReference>
<name>A0ABY8L8I3_9FLAO</name>
<dbReference type="EMBL" id="CP122539">
    <property type="protein sequence ID" value="WGH76907.1"/>
    <property type="molecule type" value="Genomic_DNA"/>
</dbReference>